<dbReference type="Proteomes" id="UP000483672">
    <property type="component" value="Unassembled WGS sequence"/>
</dbReference>
<proteinExistence type="predicted"/>
<dbReference type="EMBL" id="WIPF01000023">
    <property type="protein sequence ID" value="KAF3226416.1"/>
    <property type="molecule type" value="Genomic_DNA"/>
</dbReference>
<gene>
    <name evidence="2" type="ORF">TWF191_004678</name>
    <name evidence="1" type="ORF">TWF679_004319</name>
</gene>
<accession>A0A6G1MDP9</accession>
<reference evidence="1 3" key="1">
    <citation type="submission" date="2019-06" db="EMBL/GenBank/DDBJ databases">
        <authorList>
            <person name="Palmer J.M."/>
        </authorList>
    </citation>
    <scope>NUCLEOTIDE SEQUENCE</scope>
    <source>
        <strain evidence="2 3">TWF191</strain>
        <strain evidence="1">TWF679</strain>
    </source>
</reference>
<dbReference type="Proteomes" id="UP000614610">
    <property type="component" value="Unassembled WGS sequence"/>
</dbReference>
<comment type="caution">
    <text evidence="1">The sequence shown here is derived from an EMBL/GenBank/DDBJ whole genome shotgun (WGS) entry which is preliminary data.</text>
</comment>
<name>A0A6G1MDP9_ORBOL</name>
<dbReference type="AlphaFoldDB" id="A0A6G1MDP9"/>
<evidence type="ECO:0000313" key="2">
    <source>
        <dbReference type="EMBL" id="KAF3226416.1"/>
    </source>
</evidence>
<sequence length="360" mass="41849">MPLSTDANRTVMPHIFVLHQKIPSRVGFENIHIRVHAPMEKHEDEDTDCCHSMSPELMERSFENLIDGIVAGAFPVLNSFRMAYYDCQSDKFIGVVGALSKNQPPTLRKIAIEVLNDSELQDTVVKSDEAPINYPRHLECIRFDLHEYERSRPPRLDPFEILIHSYDSLKVLELKVGLWDGRYGKGMVFPNLKILKVSQMSEEDHKYDPIARHLSRIFPGVEELWLDSVEVSGEASMHSMKWKSRAWVLNRFMKWSRMMKVKRVELQYVGHDDLPNDLIYFSHQHFAVAIVEELIRVWTLYGMDVLKTVHCARDEVSKDLNHNVDCTFEISRAAANMPTSMLERRRNAETLRVKLVKKNF</sequence>
<evidence type="ECO:0000313" key="1">
    <source>
        <dbReference type="EMBL" id="KAF3223123.1"/>
    </source>
</evidence>
<organism evidence="1 4">
    <name type="scientific">Orbilia oligospora</name>
    <name type="common">Nematode-trapping fungus</name>
    <name type="synonym">Arthrobotrys oligospora</name>
    <dbReference type="NCBI Taxonomy" id="2813651"/>
    <lineage>
        <taxon>Eukaryota</taxon>
        <taxon>Fungi</taxon>
        <taxon>Dikarya</taxon>
        <taxon>Ascomycota</taxon>
        <taxon>Pezizomycotina</taxon>
        <taxon>Orbiliomycetes</taxon>
        <taxon>Orbiliales</taxon>
        <taxon>Orbiliaceae</taxon>
        <taxon>Orbilia</taxon>
    </lineage>
</organism>
<evidence type="ECO:0008006" key="5">
    <source>
        <dbReference type="Google" id="ProtNLM"/>
    </source>
</evidence>
<dbReference type="EMBL" id="WIWT01000002">
    <property type="protein sequence ID" value="KAF3223123.1"/>
    <property type="molecule type" value="Genomic_DNA"/>
</dbReference>
<dbReference type="OrthoDB" id="10312638at2759"/>
<evidence type="ECO:0000313" key="4">
    <source>
        <dbReference type="Proteomes" id="UP000614610"/>
    </source>
</evidence>
<evidence type="ECO:0000313" key="3">
    <source>
        <dbReference type="Proteomes" id="UP000483672"/>
    </source>
</evidence>
<protein>
    <recommendedName>
        <fullName evidence="5">F-box domain-containing protein</fullName>
    </recommendedName>
</protein>